<dbReference type="AlphaFoldDB" id="A0AAE1G7X2"/>
<comment type="caution">
    <text evidence="1">The sequence shown here is derived from an EMBL/GenBank/DDBJ whole genome shotgun (WGS) entry which is preliminary data.</text>
</comment>
<sequence length="244" mass="28387">MGFSPFELLYGRTVRGPLTILRELWDKDDSDQLDVMSTYEYIFKLREKLEDTCRIAQQNVKQSQVRYKTAYDRKARDRQFKVKDKVLLLLPTSNNKLLLQWQVPYEVVEKRNRMDYVTVYVDYVIDQDGKRRIYHANLLRRYIDRGEDVDQVSIAVVEEDDQDEGLPRVELPNLHQQEGVSDVQVNPALTHDQRGDVQRGVQGFKFVSRKRGGEGKRVVRQNRSGALPDRCGPKSVALCLSVLL</sequence>
<dbReference type="PANTHER" id="PTHR37984">
    <property type="entry name" value="PROTEIN CBG26694"/>
    <property type="match status" value="1"/>
</dbReference>
<organism evidence="1 2">
    <name type="scientific">Petrolisthes cinctipes</name>
    <name type="common">Flat porcelain crab</name>
    <dbReference type="NCBI Taxonomy" id="88211"/>
    <lineage>
        <taxon>Eukaryota</taxon>
        <taxon>Metazoa</taxon>
        <taxon>Ecdysozoa</taxon>
        <taxon>Arthropoda</taxon>
        <taxon>Crustacea</taxon>
        <taxon>Multicrustacea</taxon>
        <taxon>Malacostraca</taxon>
        <taxon>Eumalacostraca</taxon>
        <taxon>Eucarida</taxon>
        <taxon>Decapoda</taxon>
        <taxon>Pleocyemata</taxon>
        <taxon>Anomura</taxon>
        <taxon>Galatheoidea</taxon>
        <taxon>Porcellanidae</taxon>
        <taxon>Petrolisthes</taxon>
    </lineage>
</organism>
<keyword evidence="2" id="KW-1185">Reference proteome</keyword>
<accession>A0AAE1G7X2</accession>
<proteinExistence type="predicted"/>
<reference evidence="1" key="1">
    <citation type="submission" date="2023-10" db="EMBL/GenBank/DDBJ databases">
        <title>Genome assemblies of two species of porcelain crab, Petrolisthes cinctipes and Petrolisthes manimaculis (Anomura: Porcellanidae).</title>
        <authorList>
            <person name="Angst P."/>
        </authorList>
    </citation>
    <scope>NUCLEOTIDE SEQUENCE</scope>
    <source>
        <strain evidence="1">PB745_01</strain>
        <tissue evidence="1">Gill</tissue>
    </source>
</reference>
<dbReference type="EMBL" id="JAWQEG010000579">
    <property type="protein sequence ID" value="KAK3888208.1"/>
    <property type="molecule type" value="Genomic_DNA"/>
</dbReference>
<dbReference type="Proteomes" id="UP001286313">
    <property type="component" value="Unassembled WGS sequence"/>
</dbReference>
<gene>
    <name evidence="1" type="ORF">Pcinc_007739</name>
</gene>
<dbReference type="PANTHER" id="PTHR37984:SF15">
    <property type="entry name" value="INTEGRASE CATALYTIC DOMAIN-CONTAINING PROTEIN"/>
    <property type="match status" value="1"/>
</dbReference>
<evidence type="ECO:0000313" key="2">
    <source>
        <dbReference type="Proteomes" id="UP001286313"/>
    </source>
</evidence>
<name>A0AAE1G7X2_PETCI</name>
<dbReference type="InterPro" id="IPR050951">
    <property type="entry name" value="Retrovirus_Pol_polyprotein"/>
</dbReference>
<evidence type="ECO:0000313" key="1">
    <source>
        <dbReference type="EMBL" id="KAK3888208.1"/>
    </source>
</evidence>
<protein>
    <submittedName>
        <fullName evidence="1">Uncharacterized protein</fullName>
    </submittedName>
</protein>